<dbReference type="PANTHER" id="PTHR43479">
    <property type="entry name" value="ACREF/ENVCD OPERON REPRESSOR-RELATED"/>
    <property type="match status" value="1"/>
</dbReference>
<organism evidence="5 6">
    <name type="scientific">Eubacterium callanderi</name>
    <dbReference type="NCBI Taxonomy" id="53442"/>
    <lineage>
        <taxon>Bacteria</taxon>
        <taxon>Bacillati</taxon>
        <taxon>Bacillota</taxon>
        <taxon>Clostridia</taxon>
        <taxon>Eubacteriales</taxon>
        <taxon>Eubacteriaceae</taxon>
        <taxon>Eubacterium</taxon>
    </lineage>
</organism>
<keyword evidence="1 2" id="KW-0238">DNA-binding</keyword>
<dbReference type="KEGG" id="elm:ELI_0308"/>
<feature type="DNA-binding region" description="H-T-H motif" evidence="2">
    <location>
        <begin position="28"/>
        <end position="47"/>
    </location>
</feature>
<evidence type="ECO:0000313" key="4">
    <source>
        <dbReference type="EMBL" id="NZA39693.1"/>
    </source>
</evidence>
<dbReference type="AlphaFoldDB" id="A0AB74F4A9"/>
<evidence type="ECO:0000313" key="6">
    <source>
        <dbReference type="Proteomes" id="UP000184012"/>
    </source>
</evidence>
<evidence type="ECO:0000313" key="7">
    <source>
        <dbReference type="Proteomes" id="UP000586254"/>
    </source>
</evidence>
<proteinExistence type="predicted"/>
<dbReference type="PRINTS" id="PR00455">
    <property type="entry name" value="HTHTETR"/>
</dbReference>
<dbReference type="GO" id="GO:0003677">
    <property type="term" value="F:DNA binding"/>
    <property type="evidence" value="ECO:0007669"/>
    <property type="project" value="UniProtKB-UniRule"/>
</dbReference>
<dbReference type="EMBL" id="FRBP01000010">
    <property type="protein sequence ID" value="SHM01813.1"/>
    <property type="molecule type" value="Genomic_DNA"/>
</dbReference>
<feature type="domain" description="HTH tetR-type" evidence="3">
    <location>
        <begin position="5"/>
        <end position="65"/>
    </location>
</feature>
<name>A0AB74F4A9_9FIRM</name>
<dbReference type="PANTHER" id="PTHR43479:SF11">
    <property type="entry name" value="ACREF_ENVCD OPERON REPRESSOR-RELATED"/>
    <property type="match status" value="1"/>
</dbReference>
<evidence type="ECO:0000256" key="2">
    <source>
        <dbReference type="PROSITE-ProRule" id="PRU00335"/>
    </source>
</evidence>
<dbReference type="HOGENOM" id="CLU_103693_0_0_9"/>
<dbReference type="Pfam" id="PF00440">
    <property type="entry name" value="TetR_N"/>
    <property type="match status" value="1"/>
</dbReference>
<reference evidence="5 6" key="1">
    <citation type="submission" date="2016-11" db="EMBL/GenBank/DDBJ databases">
        <authorList>
            <person name="Varghese N."/>
            <person name="Submissions S."/>
        </authorList>
    </citation>
    <scope>NUCLEOTIDE SEQUENCE [LARGE SCALE GENOMIC DNA]</scope>
    <source>
        <strain evidence="5 6">FD</strain>
    </source>
</reference>
<evidence type="ECO:0000259" key="3">
    <source>
        <dbReference type="PROSITE" id="PS50977"/>
    </source>
</evidence>
<evidence type="ECO:0000313" key="5">
    <source>
        <dbReference type="EMBL" id="SHM01813.1"/>
    </source>
</evidence>
<dbReference type="Proteomes" id="UP000184012">
    <property type="component" value="Unassembled WGS sequence"/>
</dbReference>
<dbReference type="InterPro" id="IPR009057">
    <property type="entry name" value="Homeodomain-like_sf"/>
</dbReference>
<reference evidence="4 7" key="2">
    <citation type="submission" date="2020-07" db="EMBL/GenBank/DDBJ databases">
        <title>Organ Donor 1.</title>
        <authorList>
            <person name="Marsh A.J."/>
            <person name="Azcarate-Peril M.A."/>
        </authorList>
    </citation>
    <scope>NUCLEOTIDE SEQUENCE [LARGE SCALE GENOMIC DNA]</scope>
    <source>
        <strain evidence="4 7">AMC0717</strain>
    </source>
</reference>
<protein>
    <submittedName>
        <fullName evidence="5">DNA-binding transcriptional regulator, AcrR family</fullName>
    </submittedName>
    <submittedName>
        <fullName evidence="4">TetR/AcrR family transcriptional regulator</fullName>
    </submittedName>
</protein>
<dbReference type="RefSeq" id="WP_013378649.1">
    <property type="nucleotide sequence ID" value="NC_014624.2"/>
</dbReference>
<dbReference type="PROSITE" id="PS50977">
    <property type="entry name" value="HTH_TETR_2"/>
    <property type="match status" value="1"/>
</dbReference>
<gene>
    <name evidence="4" type="ORF">H0N91_16540</name>
    <name evidence="5" type="ORF">SAMN04515649_11093</name>
</gene>
<dbReference type="InterPro" id="IPR001647">
    <property type="entry name" value="HTH_TetR"/>
</dbReference>
<dbReference type="eggNOG" id="COG1309">
    <property type="taxonomic scope" value="Bacteria"/>
</dbReference>
<dbReference type="InterPro" id="IPR050624">
    <property type="entry name" value="HTH-type_Tx_Regulator"/>
</dbReference>
<dbReference type="Gene3D" id="1.10.357.10">
    <property type="entry name" value="Tetracycline Repressor, domain 2"/>
    <property type="match status" value="1"/>
</dbReference>
<dbReference type="SUPFAM" id="SSF46689">
    <property type="entry name" value="Homeodomain-like"/>
    <property type="match status" value="1"/>
</dbReference>
<comment type="caution">
    <text evidence="5">The sequence shown here is derived from an EMBL/GenBank/DDBJ whole genome shotgun (WGS) entry which is preliminary data.</text>
</comment>
<dbReference type="Proteomes" id="UP000586254">
    <property type="component" value="Unassembled WGS sequence"/>
</dbReference>
<accession>A0AB74F4A9</accession>
<sequence>MAEKTEIRELLLEKAKISFYEKGYQKTSFEYLANECGVTKPTISYYFKNKVNLANEVYSRYISTIRKLISERIMITYGTQDFLTVSAVQIRMLLEMYHQDKNAYRFYHELINCGFTSFSVEPSLNYNRLIHQQYHLDIDENIDEVQLLTYAIRGAATSLVVAFFDGNLNCTYEQFMKYRLTIVFKIMNLPETKIEQILEDADKIIQDLNFKIKPYFQIV</sequence>
<dbReference type="EMBL" id="JACCKS010000024">
    <property type="protein sequence ID" value="NZA39693.1"/>
    <property type="molecule type" value="Genomic_DNA"/>
</dbReference>
<dbReference type="GeneID" id="68365348"/>
<evidence type="ECO:0000256" key="1">
    <source>
        <dbReference type="ARBA" id="ARBA00023125"/>
    </source>
</evidence>